<dbReference type="InterPro" id="IPR006427">
    <property type="entry name" value="Portal_HK97"/>
</dbReference>
<evidence type="ECO:0000313" key="2">
    <source>
        <dbReference type="EMBL" id="OYR16726.1"/>
    </source>
</evidence>
<evidence type="ECO:0000313" key="3">
    <source>
        <dbReference type="Proteomes" id="UP000216345"/>
    </source>
</evidence>
<comment type="caution">
    <text evidence="2">The sequence shown here is derived from an EMBL/GenBank/DDBJ whole genome shotgun (WGS) entry which is preliminary data.</text>
</comment>
<feature type="region of interest" description="Disordered" evidence="1">
    <location>
        <begin position="364"/>
        <end position="404"/>
    </location>
</feature>
<keyword evidence="3" id="KW-1185">Reference proteome</keyword>
<dbReference type="RefSeq" id="WP_167382754.1">
    <property type="nucleotide sequence ID" value="NZ_JBHEEL010000009.1"/>
</dbReference>
<reference evidence="2 3" key="1">
    <citation type="submission" date="2017-07" db="EMBL/GenBank/DDBJ databases">
        <title>Phylogenetic study on the rhizospheric bacterium Ochrobactrum sp. A44.</title>
        <authorList>
            <person name="Krzyzanowska D.M."/>
            <person name="Ossowicki A."/>
            <person name="Rajewska M."/>
            <person name="Maciag T."/>
            <person name="Kaczynski Z."/>
            <person name="Czerwicka M."/>
            <person name="Jafra S."/>
        </authorList>
    </citation>
    <scope>NUCLEOTIDE SEQUENCE [LARGE SCALE GENOMIC DNA]</scope>
    <source>
        <strain evidence="2 3">PR17</strain>
    </source>
</reference>
<protein>
    <submittedName>
        <fullName evidence="2">Phage portal protein, HK97 family</fullName>
    </submittedName>
</protein>
<dbReference type="Pfam" id="PF04860">
    <property type="entry name" value="Phage_portal"/>
    <property type="match status" value="1"/>
</dbReference>
<dbReference type="EMBL" id="NNRK01000022">
    <property type="protein sequence ID" value="OYR16726.1"/>
    <property type="molecule type" value="Genomic_DNA"/>
</dbReference>
<name>A0A256FPR2_9HYPH</name>
<accession>A0A256FPR2</accession>
<dbReference type="NCBIfam" id="TIGR01537">
    <property type="entry name" value="portal_HK97"/>
    <property type="match status" value="1"/>
</dbReference>
<evidence type="ECO:0000256" key="1">
    <source>
        <dbReference type="SAM" id="MobiDB-lite"/>
    </source>
</evidence>
<gene>
    <name evidence="2" type="ORF">CEV32_4360</name>
</gene>
<dbReference type="AlphaFoldDB" id="A0A256FPR2"/>
<sequence length="404" mass="44660">MANISAMADPAQAQAAVTTEDIAKMLRETQMTNAGITVTVAAAMKNTSIFRCVSLITNSMGMLPMHLIDSATKEKAREHPLFRILHREPNNWQTAFEFRSYMQYQALTEGDAFALIVRSRGQIIRLVPLKSSRVSVKQLSDWSLEYSVTLPQGGVRKFPASDIFHLRGMSDDGIRGISLVKAAAESIAIAIQAEKAAARLFKNGMLVGGKIKHPKKMSDAAKDYIRNSIEEANSGASNANRWMFLEEDMDAEPFSVTAKDSQHMETRKFQAEENSRVFGVPRPLLMLDETNWGTGVGVLGQFFVRYGLQPWFTAWEQGVQRSLLTDEEKERFEAKFNAGALMRGSMEDQGDFFAKALGSGGHQPWMTANEVRGLQDLPDNPHGDKLAGPANVKQEPSDVPSKSA</sequence>
<organism evidence="2 3">
    <name type="scientific">Brucella rhizosphaerae</name>
    <dbReference type="NCBI Taxonomy" id="571254"/>
    <lineage>
        <taxon>Bacteria</taxon>
        <taxon>Pseudomonadati</taxon>
        <taxon>Pseudomonadota</taxon>
        <taxon>Alphaproteobacteria</taxon>
        <taxon>Hyphomicrobiales</taxon>
        <taxon>Brucellaceae</taxon>
        <taxon>Brucella/Ochrobactrum group</taxon>
        <taxon>Brucella</taxon>
    </lineage>
</organism>
<dbReference type="InterPro" id="IPR006944">
    <property type="entry name" value="Phage/GTA_portal"/>
</dbReference>
<dbReference type="Proteomes" id="UP000216345">
    <property type="component" value="Unassembled WGS sequence"/>
</dbReference>
<proteinExistence type="predicted"/>